<comment type="caution">
    <text evidence="3">The sequence shown here is derived from an EMBL/GenBank/DDBJ whole genome shotgun (WGS) entry which is preliminary data.</text>
</comment>
<name>A0A8H5GXG9_9AGAR</name>
<dbReference type="InterPro" id="IPR001810">
    <property type="entry name" value="F-box_dom"/>
</dbReference>
<feature type="region of interest" description="Disordered" evidence="1">
    <location>
        <begin position="1"/>
        <end position="85"/>
    </location>
</feature>
<dbReference type="Proteomes" id="UP000559256">
    <property type="component" value="Unassembled WGS sequence"/>
</dbReference>
<organism evidence="3 4">
    <name type="scientific">Tetrapyrgos nigripes</name>
    <dbReference type="NCBI Taxonomy" id="182062"/>
    <lineage>
        <taxon>Eukaryota</taxon>
        <taxon>Fungi</taxon>
        <taxon>Dikarya</taxon>
        <taxon>Basidiomycota</taxon>
        <taxon>Agaricomycotina</taxon>
        <taxon>Agaricomycetes</taxon>
        <taxon>Agaricomycetidae</taxon>
        <taxon>Agaricales</taxon>
        <taxon>Marasmiineae</taxon>
        <taxon>Marasmiaceae</taxon>
        <taxon>Tetrapyrgos</taxon>
    </lineage>
</organism>
<dbReference type="OrthoDB" id="2322499at2759"/>
<feature type="domain" description="F-box" evidence="2">
    <location>
        <begin position="105"/>
        <end position="154"/>
    </location>
</feature>
<protein>
    <recommendedName>
        <fullName evidence="2">F-box domain-containing protein</fullName>
    </recommendedName>
</protein>
<evidence type="ECO:0000313" key="4">
    <source>
        <dbReference type="Proteomes" id="UP000559256"/>
    </source>
</evidence>
<dbReference type="Pfam" id="PF00646">
    <property type="entry name" value="F-box"/>
    <property type="match status" value="1"/>
</dbReference>
<reference evidence="3 4" key="1">
    <citation type="journal article" date="2020" name="ISME J.">
        <title>Uncovering the hidden diversity of litter-decomposition mechanisms in mushroom-forming fungi.</title>
        <authorList>
            <person name="Floudas D."/>
            <person name="Bentzer J."/>
            <person name="Ahren D."/>
            <person name="Johansson T."/>
            <person name="Persson P."/>
            <person name="Tunlid A."/>
        </authorList>
    </citation>
    <scope>NUCLEOTIDE SEQUENCE [LARGE SCALE GENOMIC DNA]</scope>
    <source>
        <strain evidence="3 4">CBS 291.85</strain>
    </source>
</reference>
<dbReference type="CDD" id="cd09917">
    <property type="entry name" value="F-box_SF"/>
    <property type="match status" value="1"/>
</dbReference>
<accession>A0A8H5GXG9</accession>
<dbReference type="SUPFAM" id="SSF81383">
    <property type="entry name" value="F-box domain"/>
    <property type="match status" value="1"/>
</dbReference>
<evidence type="ECO:0000259" key="2">
    <source>
        <dbReference type="PROSITE" id="PS50181"/>
    </source>
</evidence>
<feature type="compositionally biased region" description="Basic and acidic residues" evidence="1">
    <location>
        <begin position="41"/>
        <end position="55"/>
    </location>
</feature>
<evidence type="ECO:0000256" key="1">
    <source>
        <dbReference type="SAM" id="MobiDB-lite"/>
    </source>
</evidence>
<evidence type="ECO:0000313" key="3">
    <source>
        <dbReference type="EMBL" id="KAF5373096.1"/>
    </source>
</evidence>
<dbReference type="AlphaFoldDB" id="A0A8H5GXG9"/>
<feature type="compositionally biased region" description="Polar residues" evidence="1">
    <location>
        <begin position="16"/>
        <end position="32"/>
    </location>
</feature>
<dbReference type="PROSITE" id="PS50181">
    <property type="entry name" value="FBOX"/>
    <property type="match status" value="1"/>
</dbReference>
<keyword evidence="4" id="KW-1185">Reference proteome</keyword>
<gene>
    <name evidence="3" type="ORF">D9758_001493</name>
</gene>
<proteinExistence type="predicted"/>
<sequence length="208" mass="23975">MTRRSARLQDRPKATGESNSTQLGEESTNTAPRSCKRAKRVRDDETVRVGERSEEVSSNEEYSVKSGSKRKRSGHGGRSQKKRTNKIVAVDERFKKVRGKLGILQKLVTEVPLDVIFEIFSHLEPLDILHLSRTSLDLRNLLTTRSSEHIWKNARLNVEDLLPLPPDLNEIQYAHLFFDTSCGVYERYCDNVCWDVRLRFCKRCVDNV</sequence>
<dbReference type="InterPro" id="IPR036047">
    <property type="entry name" value="F-box-like_dom_sf"/>
</dbReference>
<dbReference type="EMBL" id="JAACJM010000004">
    <property type="protein sequence ID" value="KAF5373096.1"/>
    <property type="molecule type" value="Genomic_DNA"/>
</dbReference>
<feature type="compositionally biased region" description="Basic residues" evidence="1">
    <location>
        <begin position="67"/>
        <end position="85"/>
    </location>
</feature>